<dbReference type="GO" id="GO:0008320">
    <property type="term" value="F:protein transmembrane transporter activity"/>
    <property type="evidence" value="ECO:0007669"/>
    <property type="project" value="InterPro"/>
</dbReference>
<keyword evidence="11" id="KW-1185">Reference proteome</keyword>
<evidence type="ECO:0000256" key="4">
    <source>
        <dbReference type="ARBA" id="ARBA00022452"/>
    </source>
</evidence>
<organism evidence="10 11">
    <name type="scientific">Elysia marginata</name>
    <dbReference type="NCBI Taxonomy" id="1093978"/>
    <lineage>
        <taxon>Eukaryota</taxon>
        <taxon>Metazoa</taxon>
        <taxon>Spiralia</taxon>
        <taxon>Lophotrochozoa</taxon>
        <taxon>Mollusca</taxon>
        <taxon>Gastropoda</taxon>
        <taxon>Heterobranchia</taxon>
        <taxon>Euthyneura</taxon>
        <taxon>Panpulmonata</taxon>
        <taxon>Sacoglossa</taxon>
        <taxon>Placobranchoidea</taxon>
        <taxon>Plakobranchidae</taxon>
        <taxon>Elysia</taxon>
    </lineage>
</organism>
<evidence type="ECO:0000256" key="7">
    <source>
        <dbReference type="ARBA" id="ARBA00022927"/>
    </source>
</evidence>
<keyword evidence="4" id="KW-1134">Transmembrane beta strand</keyword>
<keyword evidence="7" id="KW-0653">Protein transport</keyword>
<accession>A0AAV4FUI3</accession>
<dbReference type="Gene3D" id="2.40.160.10">
    <property type="entry name" value="Porin"/>
    <property type="match status" value="1"/>
</dbReference>
<keyword evidence="9" id="KW-0472">Membrane</keyword>
<dbReference type="GO" id="GO:0030150">
    <property type="term" value="P:protein import into mitochondrial matrix"/>
    <property type="evidence" value="ECO:0007669"/>
    <property type="project" value="InterPro"/>
</dbReference>
<evidence type="ECO:0000256" key="2">
    <source>
        <dbReference type="ARBA" id="ARBA00010510"/>
    </source>
</evidence>
<evidence type="ECO:0000256" key="8">
    <source>
        <dbReference type="ARBA" id="ARBA00023128"/>
    </source>
</evidence>
<evidence type="ECO:0000313" key="11">
    <source>
        <dbReference type="Proteomes" id="UP000762676"/>
    </source>
</evidence>
<dbReference type="PANTHER" id="PTHR10802">
    <property type="entry name" value="MITOCHONDRIAL IMPORT RECEPTOR SUBUNIT TOM40"/>
    <property type="match status" value="1"/>
</dbReference>
<evidence type="ECO:0000256" key="9">
    <source>
        <dbReference type="ARBA" id="ARBA00023136"/>
    </source>
</evidence>
<keyword evidence="6" id="KW-1000">Mitochondrion outer membrane</keyword>
<evidence type="ECO:0000313" key="10">
    <source>
        <dbReference type="EMBL" id="GFR75905.1"/>
    </source>
</evidence>
<dbReference type="Proteomes" id="UP000762676">
    <property type="component" value="Unassembled WGS sequence"/>
</dbReference>
<keyword evidence="8" id="KW-0496">Mitochondrion</keyword>
<evidence type="ECO:0000256" key="3">
    <source>
        <dbReference type="ARBA" id="ARBA00022448"/>
    </source>
</evidence>
<keyword evidence="3" id="KW-0813">Transport</keyword>
<sequence length="118" mass="13144">MFKFLYVSIAGEKWQLSANISPMGGNLHTCYYHRIHESLQVGVELESSLRMAESTATVAYQIDIPKADAVFRGQIDSNWCIGAVLEKKLVPFPFTLALSGYANHVKSQYRFGIGMIIG</sequence>
<comment type="subcellular location">
    <subcellularLocation>
        <location evidence="1">Mitochondrion outer membrane</location>
        <topology evidence="1">Multi-pass membrane protein</topology>
    </subcellularLocation>
</comment>
<dbReference type="InterPro" id="IPR023614">
    <property type="entry name" value="Porin_dom_sf"/>
</dbReference>
<reference evidence="10 11" key="1">
    <citation type="journal article" date="2021" name="Elife">
        <title>Chloroplast acquisition without the gene transfer in kleptoplastic sea slugs, Plakobranchus ocellatus.</title>
        <authorList>
            <person name="Maeda T."/>
            <person name="Takahashi S."/>
            <person name="Yoshida T."/>
            <person name="Shimamura S."/>
            <person name="Takaki Y."/>
            <person name="Nagai Y."/>
            <person name="Toyoda A."/>
            <person name="Suzuki Y."/>
            <person name="Arimoto A."/>
            <person name="Ishii H."/>
            <person name="Satoh N."/>
            <person name="Nishiyama T."/>
            <person name="Hasebe M."/>
            <person name="Maruyama T."/>
            <person name="Minagawa J."/>
            <person name="Obokata J."/>
            <person name="Shigenobu S."/>
        </authorList>
    </citation>
    <scope>NUCLEOTIDE SEQUENCE [LARGE SCALE GENOMIC DNA]</scope>
</reference>
<comment type="similarity">
    <text evidence="2">Belongs to the Tom40 family.</text>
</comment>
<dbReference type="AlphaFoldDB" id="A0AAV4FUI3"/>
<comment type="caution">
    <text evidence="10">The sequence shown here is derived from an EMBL/GenBank/DDBJ whole genome shotgun (WGS) entry which is preliminary data.</text>
</comment>
<dbReference type="Pfam" id="PF01459">
    <property type="entry name" value="Porin_3"/>
    <property type="match status" value="1"/>
</dbReference>
<evidence type="ECO:0000256" key="1">
    <source>
        <dbReference type="ARBA" id="ARBA00004374"/>
    </source>
</evidence>
<evidence type="ECO:0000256" key="5">
    <source>
        <dbReference type="ARBA" id="ARBA00022692"/>
    </source>
</evidence>
<dbReference type="GO" id="GO:0005741">
    <property type="term" value="C:mitochondrial outer membrane"/>
    <property type="evidence" value="ECO:0007669"/>
    <property type="project" value="UniProtKB-SubCell"/>
</dbReference>
<gene>
    <name evidence="10" type="ORF">ElyMa_002199100</name>
</gene>
<dbReference type="InterPro" id="IPR037930">
    <property type="entry name" value="Tom40"/>
</dbReference>
<evidence type="ECO:0000256" key="6">
    <source>
        <dbReference type="ARBA" id="ARBA00022787"/>
    </source>
</evidence>
<keyword evidence="5" id="KW-0812">Transmembrane</keyword>
<dbReference type="EMBL" id="BMAT01004567">
    <property type="protein sequence ID" value="GFR75905.1"/>
    <property type="molecule type" value="Genomic_DNA"/>
</dbReference>
<name>A0AAV4FUI3_9GAST</name>
<keyword evidence="10" id="KW-0675">Receptor</keyword>
<proteinExistence type="inferred from homology"/>
<protein>
    <submittedName>
        <fullName evidence="10">Mitochondrial import receptor subunit TOM40</fullName>
    </submittedName>
</protein>
<dbReference type="InterPro" id="IPR027246">
    <property type="entry name" value="Porin_Euk/Tom40"/>
</dbReference>